<evidence type="ECO:0000256" key="9">
    <source>
        <dbReference type="ARBA" id="ARBA00037335"/>
    </source>
</evidence>
<dbReference type="RefSeq" id="WP_090735023.1">
    <property type="nucleotide sequence ID" value="NZ_FNYQ01000110.1"/>
</dbReference>
<evidence type="ECO:0000259" key="14">
    <source>
        <dbReference type="Pfam" id="PF17042"/>
    </source>
</evidence>
<dbReference type="Proteomes" id="UP000199250">
    <property type="component" value="Unassembled WGS sequence"/>
</dbReference>
<keyword evidence="4" id="KW-0418">Kinase</keyword>
<dbReference type="Pfam" id="PF17042">
    <property type="entry name" value="NBD_C"/>
    <property type="match status" value="1"/>
</dbReference>
<reference evidence="15 16" key="1">
    <citation type="submission" date="2016-10" db="EMBL/GenBank/DDBJ databases">
        <authorList>
            <person name="de Groot N.N."/>
        </authorList>
    </citation>
    <scope>NUCLEOTIDE SEQUENCE [LARGE SCALE GENOMIC DNA]</scope>
    <source>
        <strain evidence="15 16">DSM 373</strain>
    </source>
</reference>
<evidence type="ECO:0000256" key="5">
    <source>
        <dbReference type="ARBA" id="ARBA00022840"/>
    </source>
</evidence>
<dbReference type="GO" id="GO:0016301">
    <property type="term" value="F:kinase activity"/>
    <property type="evidence" value="ECO:0007669"/>
    <property type="project" value="UniProtKB-KW"/>
</dbReference>
<evidence type="ECO:0000256" key="8">
    <source>
        <dbReference type="ARBA" id="ARBA00036346"/>
    </source>
</evidence>
<gene>
    <name evidence="15" type="ORF">SAMN04244572_04120</name>
</gene>
<evidence type="ECO:0000256" key="10">
    <source>
        <dbReference type="ARBA" id="ARBA00039095"/>
    </source>
</evidence>
<name>A0A1H6Z625_9GAMM</name>
<keyword evidence="5" id="KW-0067">ATP-binding</keyword>
<evidence type="ECO:0000256" key="6">
    <source>
        <dbReference type="ARBA" id="ARBA00023277"/>
    </source>
</evidence>
<evidence type="ECO:0000256" key="4">
    <source>
        <dbReference type="ARBA" id="ARBA00022777"/>
    </source>
</evidence>
<comment type="catalytic activity">
    <reaction evidence="7">
        <text>3-dehydro-L-erythronate + ATP = 3-dehydro-4-O-phospho-L-erythronate + ADP + H(+)</text>
        <dbReference type="Rhea" id="RHEA:52552"/>
        <dbReference type="ChEBI" id="CHEBI:15378"/>
        <dbReference type="ChEBI" id="CHEBI:30616"/>
        <dbReference type="ChEBI" id="CHEBI:136592"/>
        <dbReference type="ChEBI" id="CHEBI:136670"/>
        <dbReference type="ChEBI" id="CHEBI:456216"/>
        <dbReference type="EC" id="2.7.1.217"/>
    </reaction>
</comment>
<dbReference type="InterPro" id="IPR050007">
    <property type="entry name" value="OtnK"/>
</dbReference>
<organism evidence="15 16">
    <name type="scientific">Azotobacter beijerinckii</name>
    <dbReference type="NCBI Taxonomy" id="170623"/>
    <lineage>
        <taxon>Bacteria</taxon>
        <taxon>Pseudomonadati</taxon>
        <taxon>Pseudomonadota</taxon>
        <taxon>Gammaproteobacteria</taxon>
        <taxon>Pseudomonadales</taxon>
        <taxon>Pseudomonadaceae</taxon>
        <taxon>Azotobacter</taxon>
    </lineage>
</organism>
<dbReference type="OrthoDB" id="191465at2"/>
<evidence type="ECO:0000256" key="12">
    <source>
        <dbReference type="ARBA" id="ARBA00041377"/>
    </source>
</evidence>
<keyword evidence="3" id="KW-0547">Nucleotide-binding</keyword>
<dbReference type="InterPro" id="IPR031475">
    <property type="entry name" value="NBD_C"/>
</dbReference>
<dbReference type="NCBIfam" id="NF043035">
    <property type="entry name" value="OxoTetrKin"/>
    <property type="match status" value="1"/>
</dbReference>
<feature type="domain" description="Four-carbon acid sugar kinase nucleotide binding" evidence="14">
    <location>
        <begin position="257"/>
        <end position="417"/>
    </location>
</feature>
<sequence>MPLLGCIADDFTGATDLASMLVRGGARTVQTIGVPDRPLPTGDADALVVALKSRTLPAEEAVAQSLAALAWLRSQGCRQFYFKYCSTFDSTADGNIGPVSDALLDALGSRFTVACPAFPENRRSVFNGYLFANDVLLNESGMQDHPLTPMRDANLLRVLQPQTRRPVGLIDYRSLRAGVEATRARIAALSAEGVGIAICDAIDNSDLEVLGKACLDLPLVTAGSGLALGLASAWREQGVLSSAASADRLEPPHGRRAILSGSCSKATLAQIAEAKAHYPSFRLEAGELMARGGALVEEAIAWAARQDAATPVLIYASSSPEEVRKVQEQFGTQQVGERVEQALASIAHTLVQEQDVGQLLVAGGETSGAVVGALDIAGLRIGPSIDPGVPWTQPLTTGGRPLSLALKSGNFGSADFMVKAWGMLA</sequence>
<evidence type="ECO:0000256" key="3">
    <source>
        <dbReference type="ARBA" id="ARBA00022741"/>
    </source>
</evidence>
<dbReference type="Gene3D" id="3.40.50.10840">
    <property type="entry name" value="Putative sugar-binding, N-terminal domain"/>
    <property type="match status" value="1"/>
</dbReference>
<proteinExistence type="inferred from homology"/>
<protein>
    <recommendedName>
        <fullName evidence="11">3-oxo-tetronate kinase</fullName>
        <ecNumber evidence="10">2.7.1.217</ecNumber>
    </recommendedName>
    <alternativeName>
        <fullName evidence="12">3-dehydrotetronate 4-kinase</fullName>
    </alternativeName>
</protein>
<keyword evidence="2" id="KW-0808">Transferase</keyword>
<dbReference type="Gene3D" id="3.40.980.20">
    <property type="entry name" value="Four-carbon acid sugar kinase, nucleotide binding domain"/>
    <property type="match status" value="1"/>
</dbReference>
<dbReference type="InterPro" id="IPR042213">
    <property type="entry name" value="NBD_C_sf"/>
</dbReference>
<dbReference type="InterPro" id="IPR010737">
    <property type="entry name" value="4-carb_acid_sugar_kinase_N"/>
</dbReference>
<dbReference type="GO" id="GO:0005524">
    <property type="term" value="F:ATP binding"/>
    <property type="evidence" value="ECO:0007669"/>
    <property type="project" value="UniProtKB-KW"/>
</dbReference>
<evidence type="ECO:0000256" key="2">
    <source>
        <dbReference type="ARBA" id="ARBA00022679"/>
    </source>
</evidence>
<evidence type="ECO:0000256" key="7">
    <source>
        <dbReference type="ARBA" id="ARBA00035898"/>
    </source>
</evidence>
<evidence type="ECO:0000259" key="13">
    <source>
        <dbReference type="Pfam" id="PF07005"/>
    </source>
</evidence>
<evidence type="ECO:0000256" key="11">
    <source>
        <dbReference type="ARBA" id="ARBA00039461"/>
    </source>
</evidence>
<comment type="similarity">
    <text evidence="1">Belongs to the four-carbon acid sugar kinase family.</text>
</comment>
<dbReference type="InterPro" id="IPR037051">
    <property type="entry name" value="4-carb_acid_sugar_kinase_N_sf"/>
</dbReference>
<dbReference type="AlphaFoldDB" id="A0A1H6Z625"/>
<dbReference type="SUPFAM" id="SSF142764">
    <property type="entry name" value="YgbK-like"/>
    <property type="match status" value="1"/>
</dbReference>
<dbReference type="EMBL" id="FNYQ01000110">
    <property type="protein sequence ID" value="SEJ46877.1"/>
    <property type="molecule type" value="Genomic_DNA"/>
</dbReference>
<accession>A0A1H6Z625</accession>
<keyword evidence="6" id="KW-0119">Carbohydrate metabolism</keyword>
<evidence type="ECO:0000313" key="16">
    <source>
        <dbReference type="Proteomes" id="UP000199250"/>
    </source>
</evidence>
<comment type="catalytic activity">
    <reaction evidence="8">
        <text>3-dehydro-D-erythronate + ATP = 3-dehydro-4-O-phospho-D-erythronate + ADP + H(+)</text>
        <dbReference type="Rhea" id="RHEA:52556"/>
        <dbReference type="ChEBI" id="CHEBI:15378"/>
        <dbReference type="ChEBI" id="CHEBI:30616"/>
        <dbReference type="ChEBI" id="CHEBI:57958"/>
        <dbReference type="ChEBI" id="CHEBI:136593"/>
        <dbReference type="ChEBI" id="CHEBI:456216"/>
        <dbReference type="EC" id="2.7.1.217"/>
    </reaction>
</comment>
<dbReference type="Pfam" id="PF07005">
    <property type="entry name" value="SBD_N"/>
    <property type="match status" value="1"/>
</dbReference>
<feature type="domain" description="Four-carbon acid sugar kinase N-terminal" evidence="13">
    <location>
        <begin position="4"/>
        <end position="229"/>
    </location>
</feature>
<evidence type="ECO:0000256" key="1">
    <source>
        <dbReference type="ARBA" id="ARBA00005715"/>
    </source>
</evidence>
<comment type="function">
    <text evidence="9">Catalyzes the ATP-dependent phosphorylation of 3-oxo-tetronate to 3-oxo-tetronate 4-phosphate.</text>
</comment>
<dbReference type="EC" id="2.7.1.217" evidence="10"/>
<evidence type="ECO:0000313" key="15">
    <source>
        <dbReference type="EMBL" id="SEJ46877.1"/>
    </source>
</evidence>